<feature type="compositionally biased region" description="Polar residues" evidence="2">
    <location>
        <begin position="680"/>
        <end position="693"/>
    </location>
</feature>
<evidence type="ECO:0000313" key="4">
    <source>
        <dbReference type="Proteomes" id="UP001218188"/>
    </source>
</evidence>
<gene>
    <name evidence="3" type="ORF">C8F04DRAFT_443439</name>
</gene>
<organism evidence="3 4">
    <name type="scientific">Mycena alexandri</name>
    <dbReference type="NCBI Taxonomy" id="1745969"/>
    <lineage>
        <taxon>Eukaryota</taxon>
        <taxon>Fungi</taxon>
        <taxon>Dikarya</taxon>
        <taxon>Basidiomycota</taxon>
        <taxon>Agaricomycotina</taxon>
        <taxon>Agaricomycetes</taxon>
        <taxon>Agaricomycetidae</taxon>
        <taxon>Agaricales</taxon>
        <taxon>Marasmiineae</taxon>
        <taxon>Mycenaceae</taxon>
        <taxon>Mycena</taxon>
    </lineage>
</organism>
<evidence type="ECO:0000256" key="2">
    <source>
        <dbReference type="SAM" id="MobiDB-lite"/>
    </source>
</evidence>
<feature type="region of interest" description="Disordered" evidence="2">
    <location>
        <begin position="29"/>
        <end position="705"/>
    </location>
</feature>
<keyword evidence="4" id="KW-1185">Reference proteome</keyword>
<dbReference type="PANTHER" id="PTHR11977">
    <property type="entry name" value="VILLIN"/>
    <property type="match status" value="1"/>
</dbReference>
<feature type="compositionally biased region" description="Low complexity" evidence="2">
    <location>
        <begin position="291"/>
        <end position="303"/>
    </location>
</feature>
<dbReference type="SUPFAM" id="SSF55753">
    <property type="entry name" value="Actin depolymerizing proteins"/>
    <property type="match status" value="1"/>
</dbReference>
<feature type="compositionally biased region" description="Basic and acidic residues" evidence="2">
    <location>
        <begin position="464"/>
        <end position="475"/>
    </location>
</feature>
<name>A0AAD6TIN1_9AGAR</name>
<dbReference type="SMART" id="SM00262">
    <property type="entry name" value="GEL"/>
    <property type="match status" value="1"/>
</dbReference>
<dbReference type="Proteomes" id="UP001218188">
    <property type="component" value="Unassembled WGS sequence"/>
</dbReference>
<sequence length="1228" mass="130963">MDSNGSPARLLDQPEAGLSKLEAEIAASRLARQRRSRGLGPGGKTNSLDLSRNKEYASALRSEDKSSTDDPKSLADRQASQAEALNKLMGPASQPAAKEQSTIAPSRPEPMSLAAFIGGKATGPRLNRHAPQQDAHDPTQFVQRTRIDAPHPIFGRGGIGGIGGIAMPGMAKPSAPSAPREPDQAPAWSRSGRTPEPRDRRLSTPSPEKLESPPASPQRAGARERTMSTPTGASFARNNPIVAPQPTRTPSSTVGNQSKASYSTPSYANTSPAAPSASRPFTPRQQPSPSPVTKSPVVTPSLTRPIQPDPRSSPQGPQISISQSPSLAFLRPPAQKDPTPSLSRLQGRGFVQNMVKVSSQLDSPSPPPGPDKTRPPSGRKSSVLDRWPGPASSPPPSPTASPMRRSRTVESPASVAPPTVRSEQITKSYSDMGKAAEEPASQPERTPRLGSASTTVMIQPKGFGVDEHGFKRGDDPSPLLSKGPASPESTKPLIHPTKDRAKKPKKNKALGSGQSNPPQSLSTDSAVSASFTPAPPPNNSTTPASRALPATPVSYGGGGGMTAGRALPGMVQPHPAASFKPSVAQNPPMTTASPGLVTAGRALPGMVQPHSTAPFKPAVDPPVLAPVSYGGGGSGMVGRRALPGMTQPQAVPSPKPVSNLFSQPENLPPPRALPGLASATPPNFSQQDETPSFVSGAHTRFPSAGRPTAMDVAQALADPPSAHAPSPPAPAVDDQPAESAPAARPRNMMPPSAQPEKRKSSYERYSMFLPPLKEEATPDPTPVSTLTRAVGNAFVQPGFNLADLDLKLMDRGRDVAEEAVVTTKPEDEIVHFTHIDEPLPRVDVSRLVKYAPPGPSADLQTIQVDVMAIAGSTAVPLGLTHIFYDTEILAIIHRSKSSSTGLINSTVWSWQGKSSNMGSNEERKLTELAKRYGTSIVPLHQLSEPIELVQCLGGTLAIRQGTRAHWTNENTAMHVVRSMDGVTLIDQVDIDIKNICSGFSYCASILSTLFVWHGCGSTPVERQAAIDYGRTLTSNPDEIVVLVENESGDDEMFWMVLGDEADYAKADYWKWRPSIGSTSRIWSVDSGRKDTILPVQSLHQEQSAHTSIYIMDCVFEFFVLIPSRARGKRRDIRLALSVCEDAATRLATVRPYTPTVHAVILPSQLPVDLRIQFRGLEEFFLNEADVPEHMNILSSRDAQNHLQTSSWGRPQLKDKTMLPLGLDDSHVS</sequence>
<accession>A0AAD6TIN1</accession>
<feature type="compositionally biased region" description="Basic and acidic residues" evidence="2">
    <location>
        <begin position="51"/>
        <end position="75"/>
    </location>
</feature>
<proteinExistence type="predicted"/>
<dbReference type="EMBL" id="JARJCM010000004">
    <property type="protein sequence ID" value="KAJ7045640.1"/>
    <property type="molecule type" value="Genomic_DNA"/>
</dbReference>
<evidence type="ECO:0000256" key="1">
    <source>
        <dbReference type="ARBA" id="ARBA00022737"/>
    </source>
</evidence>
<feature type="compositionally biased region" description="Polar residues" evidence="2">
    <location>
        <begin position="512"/>
        <end position="527"/>
    </location>
</feature>
<reference evidence="3" key="1">
    <citation type="submission" date="2023-03" db="EMBL/GenBank/DDBJ databases">
        <title>Massive genome expansion in bonnet fungi (Mycena s.s.) driven by repeated elements and novel gene families across ecological guilds.</title>
        <authorList>
            <consortium name="Lawrence Berkeley National Laboratory"/>
            <person name="Harder C.B."/>
            <person name="Miyauchi S."/>
            <person name="Viragh M."/>
            <person name="Kuo A."/>
            <person name="Thoen E."/>
            <person name="Andreopoulos B."/>
            <person name="Lu D."/>
            <person name="Skrede I."/>
            <person name="Drula E."/>
            <person name="Henrissat B."/>
            <person name="Morin E."/>
            <person name="Kohler A."/>
            <person name="Barry K."/>
            <person name="LaButti K."/>
            <person name="Morin E."/>
            <person name="Salamov A."/>
            <person name="Lipzen A."/>
            <person name="Mereny Z."/>
            <person name="Hegedus B."/>
            <person name="Baldrian P."/>
            <person name="Stursova M."/>
            <person name="Weitz H."/>
            <person name="Taylor A."/>
            <person name="Grigoriev I.V."/>
            <person name="Nagy L.G."/>
            <person name="Martin F."/>
            <person name="Kauserud H."/>
        </authorList>
    </citation>
    <scope>NUCLEOTIDE SEQUENCE</scope>
    <source>
        <strain evidence="3">CBHHK200</strain>
    </source>
</reference>
<evidence type="ECO:0000313" key="3">
    <source>
        <dbReference type="EMBL" id="KAJ7045640.1"/>
    </source>
</evidence>
<comment type="caution">
    <text evidence="3">The sequence shown here is derived from an EMBL/GenBank/DDBJ whole genome shotgun (WGS) entry which is preliminary data.</text>
</comment>
<feature type="compositionally biased region" description="Gly residues" evidence="2">
    <location>
        <begin position="155"/>
        <end position="166"/>
    </location>
</feature>
<dbReference type="PANTHER" id="PTHR11977:SF51">
    <property type="entry name" value="PROTEIN FLIGHTLESS-1 HOMOLOG"/>
    <property type="match status" value="1"/>
</dbReference>
<dbReference type="AlphaFoldDB" id="A0AAD6TIN1"/>
<feature type="compositionally biased region" description="Low complexity" evidence="2">
    <location>
        <begin position="731"/>
        <end position="751"/>
    </location>
</feature>
<feature type="compositionally biased region" description="Polar residues" evidence="2">
    <location>
        <begin position="246"/>
        <end position="273"/>
    </location>
</feature>
<feature type="compositionally biased region" description="Basic and acidic residues" evidence="2">
    <location>
        <begin position="193"/>
        <end position="202"/>
    </location>
</feature>
<feature type="compositionally biased region" description="Low complexity" evidence="2">
    <location>
        <begin position="312"/>
        <end position="326"/>
    </location>
</feature>
<dbReference type="InterPro" id="IPR007122">
    <property type="entry name" value="Villin/Gelsolin"/>
</dbReference>
<feature type="region of interest" description="Disordered" evidence="2">
    <location>
        <begin position="1203"/>
        <end position="1228"/>
    </location>
</feature>
<protein>
    <submittedName>
        <fullName evidence="3">Uncharacterized protein</fullName>
    </submittedName>
</protein>
<feature type="compositionally biased region" description="Polar residues" evidence="2">
    <location>
        <begin position="583"/>
        <end position="593"/>
    </location>
</feature>
<dbReference type="Gene3D" id="3.40.20.10">
    <property type="entry name" value="Severin"/>
    <property type="match status" value="1"/>
</dbReference>
<feature type="region of interest" description="Disordered" evidence="2">
    <location>
        <begin position="717"/>
        <end position="760"/>
    </location>
</feature>
<dbReference type="InterPro" id="IPR029006">
    <property type="entry name" value="ADF-H/Gelsolin-like_dom_sf"/>
</dbReference>
<dbReference type="GO" id="GO:0051015">
    <property type="term" value="F:actin filament binding"/>
    <property type="evidence" value="ECO:0007669"/>
    <property type="project" value="InterPro"/>
</dbReference>
<keyword evidence="1" id="KW-0677">Repeat</keyword>